<comment type="caution">
    <text evidence="6">The sequence shown here is derived from an EMBL/GenBank/DDBJ whole genome shotgun (WGS) entry which is preliminary data.</text>
</comment>
<keyword evidence="3" id="KW-0012">Acyltransferase</keyword>
<dbReference type="Gene3D" id="3.40.47.10">
    <property type="match status" value="2"/>
</dbReference>
<dbReference type="Pfam" id="PF02801">
    <property type="entry name" value="Ketoacyl-synt_C"/>
    <property type="match status" value="1"/>
</dbReference>
<reference evidence="6 7" key="1">
    <citation type="submission" date="2022-06" db="EMBL/GenBank/DDBJ databases">
        <title>Draft genome sequence of type strain Streptomyces rubrisoli DSM 42083.</title>
        <authorList>
            <person name="Duangmal K."/>
            <person name="Klaysubun C."/>
        </authorList>
    </citation>
    <scope>NUCLEOTIDE SEQUENCE [LARGE SCALE GENOMIC DNA]</scope>
    <source>
        <strain evidence="6 7">DSM 42083</strain>
    </source>
</reference>
<evidence type="ECO:0000313" key="6">
    <source>
        <dbReference type="EMBL" id="MCQ4044537.1"/>
    </source>
</evidence>
<keyword evidence="7" id="KW-1185">Reference proteome</keyword>
<dbReference type="SUPFAM" id="SSF53901">
    <property type="entry name" value="Thiolase-like"/>
    <property type="match status" value="2"/>
</dbReference>
<evidence type="ECO:0000256" key="2">
    <source>
        <dbReference type="ARBA" id="ARBA00022679"/>
    </source>
</evidence>
<dbReference type="InterPro" id="IPR016039">
    <property type="entry name" value="Thiolase-like"/>
</dbReference>
<dbReference type="RefSeq" id="WP_255930434.1">
    <property type="nucleotide sequence ID" value="NZ_JANFNH010000028.1"/>
</dbReference>
<evidence type="ECO:0000256" key="4">
    <source>
        <dbReference type="RuleBase" id="RU003694"/>
    </source>
</evidence>
<evidence type="ECO:0000313" key="7">
    <source>
        <dbReference type="Proteomes" id="UP001206206"/>
    </source>
</evidence>
<dbReference type="InterPro" id="IPR014030">
    <property type="entry name" value="Ketoacyl_synth_N"/>
</dbReference>
<evidence type="ECO:0000256" key="3">
    <source>
        <dbReference type="ARBA" id="ARBA00023315"/>
    </source>
</evidence>
<gene>
    <name evidence="6" type="ORF">NON19_21510</name>
</gene>
<name>A0ABT1PGP6_9ACTN</name>
<accession>A0ABT1PGP6</accession>
<keyword evidence="2 4" id="KW-0808">Transferase</keyword>
<dbReference type="InterPro" id="IPR014031">
    <property type="entry name" value="Ketoacyl_synth_C"/>
</dbReference>
<dbReference type="CDD" id="cd00832">
    <property type="entry name" value="CLF"/>
    <property type="match status" value="1"/>
</dbReference>
<evidence type="ECO:0000256" key="1">
    <source>
        <dbReference type="ARBA" id="ARBA00008467"/>
    </source>
</evidence>
<evidence type="ECO:0000259" key="5">
    <source>
        <dbReference type="PROSITE" id="PS52004"/>
    </source>
</evidence>
<dbReference type="EMBL" id="JANFNH010000028">
    <property type="protein sequence ID" value="MCQ4044537.1"/>
    <property type="molecule type" value="Genomic_DNA"/>
</dbReference>
<dbReference type="InterPro" id="IPR020841">
    <property type="entry name" value="PKS_Beta-ketoAc_synthase_dom"/>
</dbReference>
<dbReference type="Proteomes" id="UP001206206">
    <property type="component" value="Unassembled WGS sequence"/>
</dbReference>
<dbReference type="SMART" id="SM00825">
    <property type="entry name" value="PKS_KS"/>
    <property type="match status" value="1"/>
</dbReference>
<dbReference type="Pfam" id="PF00109">
    <property type="entry name" value="ketoacyl-synt"/>
    <property type="match status" value="1"/>
</dbReference>
<sequence length="406" mass="42116">MSTASAVVTGLGVVAPNGMDTEAYWTAVLDGRSAIAPITRFDASRYPVSLAGEVRDFTAKDHIPSRLLPQTDHMTRLSLYAADKALADSQVDLGGLPEFAAGVSSASTMGGFEFGQRELENLWSKGGQFVSAYQSFAWFYAVNTGQVSIRHGLRGPGSALVTDQAGGLDAVGNARRQIRKGATLMVTGGVDGALCPLGLVGQLTSGELSTSTDPARAYLPFSADADGHVPGEGGAYLVLEEAAAARRRGARVYGELAGYAATFDPGTDGTPRTGLERAIRRALDDAQVRPEQIDVVFADAAAVPDLDRAEAEALAAVFGPRAVPVTAPKNTTGRLYAGGASLDLATALLSIRDGVIPRTPNVEACAPDHPIDLVVGEPRTADIGRALVVARGRGGFNAAAVVRRAS</sequence>
<organism evidence="6 7">
    <name type="scientific">Streptantibioticus rubrisoli</name>
    <dbReference type="NCBI Taxonomy" id="1387313"/>
    <lineage>
        <taxon>Bacteria</taxon>
        <taxon>Bacillati</taxon>
        <taxon>Actinomycetota</taxon>
        <taxon>Actinomycetes</taxon>
        <taxon>Kitasatosporales</taxon>
        <taxon>Streptomycetaceae</taxon>
        <taxon>Streptantibioticus</taxon>
    </lineage>
</organism>
<feature type="domain" description="Ketosynthase family 3 (KS3)" evidence="5">
    <location>
        <begin position="3"/>
        <end position="404"/>
    </location>
</feature>
<proteinExistence type="inferred from homology"/>
<comment type="similarity">
    <text evidence="1 4">Belongs to the thiolase-like superfamily. Beta-ketoacyl-ACP synthases family.</text>
</comment>
<dbReference type="PANTHER" id="PTHR11712:SF322">
    <property type="entry name" value="POLYKETIDE BETA-KETOACYL SYNTHASE 2-RELATED"/>
    <property type="match status" value="1"/>
</dbReference>
<dbReference type="PANTHER" id="PTHR11712">
    <property type="entry name" value="POLYKETIDE SYNTHASE-RELATED"/>
    <property type="match status" value="1"/>
</dbReference>
<dbReference type="InterPro" id="IPR000794">
    <property type="entry name" value="Beta-ketoacyl_synthase"/>
</dbReference>
<protein>
    <submittedName>
        <fullName evidence="6">Ketosynthase chain-length factor</fullName>
    </submittedName>
</protein>
<dbReference type="PROSITE" id="PS52004">
    <property type="entry name" value="KS3_2"/>
    <property type="match status" value="1"/>
</dbReference>